<sequence length="414" mass="44716">MSIVKDMSLAESGRRKIRWVRDFMPALGGIEARFEREQPFAGLRIAVSVHLEAKTANLGYVLQKGGAEVRLTGSNPLSTQDDVAAGLASLGVETFGVHGATAEEYESHLMETLAFKPHLVVDDGGDLIHLLGGKCAHLGENLIGGCEETTTGILRLKAREREGILPCAMMAVNDAKAKHYYDNKYGTGQSVWDAIMHTTNLVVAGKTVVVAGYGWCGKGVAMRAGGMGADVIVCEVDPFKALDATMNGFRVMPMDEAAALGDVFVTVTGCKDVITRRHFEKMKHNAILTNAGHFDCEVDVAGLAKMAVSREVRRADIEGFTLPDGRVLNVIGEGRLVNLAAGNGHPAEIMDMSFAVQALALEWLVKHRDGLEKKVYQVPASIDDEIGRVKLAAMGRKIDVLTPEQEEYLNGWKA</sequence>
<evidence type="ECO:0000256" key="4">
    <source>
        <dbReference type="ARBA" id="ARBA00023027"/>
    </source>
</evidence>
<evidence type="ECO:0000256" key="3">
    <source>
        <dbReference type="ARBA" id="ARBA00022801"/>
    </source>
</evidence>
<evidence type="ECO:0000256" key="8">
    <source>
        <dbReference type="RuleBase" id="RU004166"/>
    </source>
</evidence>
<dbReference type="Gene3D" id="3.40.50.720">
    <property type="entry name" value="NAD(P)-binding Rossmann-like Domain"/>
    <property type="match status" value="1"/>
</dbReference>
<dbReference type="CDD" id="cd00401">
    <property type="entry name" value="SAHH"/>
    <property type="match status" value="1"/>
</dbReference>
<evidence type="ECO:0000256" key="2">
    <source>
        <dbReference type="ARBA" id="ARBA00022563"/>
    </source>
</evidence>
<evidence type="ECO:0000256" key="1">
    <source>
        <dbReference type="ARBA" id="ARBA00007122"/>
    </source>
</evidence>
<feature type="binding site" evidence="6">
    <location>
        <position position="235"/>
    </location>
    <ligand>
        <name>NAD(+)</name>
        <dbReference type="ChEBI" id="CHEBI:57540"/>
    </ligand>
</feature>
<reference evidence="10" key="1">
    <citation type="journal article" date="2021" name="PeerJ">
        <title>Extensive microbial diversity within the chicken gut microbiome revealed by metagenomics and culture.</title>
        <authorList>
            <person name="Gilroy R."/>
            <person name="Ravi A."/>
            <person name="Getino M."/>
            <person name="Pursley I."/>
            <person name="Horton D.L."/>
            <person name="Alikhan N.F."/>
            <person name="Baker D."/>
            <person name="Gharbi K."/>
            <person name="Hall N."/>
            <person name="Watson M."/>
            <person name="Adriaenssens E.M."/>
            <person name="Foster-Nyarko E."/>
            <person name="Jarju S."/>
            <person name="Secka A."/>
            <person name="Antonio M."/>
            <person name="Oren A."/>
            <person name="Chaudhuri R.R."/>
            <person name="La Ragione R."/>
            <person name="Hildebrand F."/>
            <person name="Pallen M.J."/>
        </authorList>
    </citation>
    <scope>NUCLEOTIDE SEQUENCE</scope>
    <source>
        <strain evidence="10">CHK189-11263</strain>
    </source>
</reference>
<dbReference type="AlphaFoldDB" id="A0A9D2MBD1"/>
<dbReference type="GO" id="GO:0006730">
    <property type="term" value="P:one-carbon metabolic process"/>
    <property type="evidence" value="ECO:0007669"/>
    <property type="project" value="UniProtKB-UniRule"/>
</dbReference>
<feature type="binding site" evidence="6">
    <location>
        <begin position="149"/>
        <end position="151"/>
    </location>
    <ligand>
        <name>NAD(+)</name>
        <dbReference type="ChEBI" id="CHEBI:57540"/>
    </ligand>
</feature>
<evidence type="ECO:0000259" key="9">
    <source>
        <dbReference type="SMART" id="SM00997"/>
    </source>
</evidence>
<keyword evidence="2 7" id="KW-0554">One-carbon metabolism</keyword>
<dbReference type="SMART" id="SM00997">
    <property type="entry name" value="AdoHcyase_NAD"/>
    <property type="match status" value="1"/>
</dbReference>
<dbReference type="Pfam" id="PF05221">
    <property type="entry name" value="AdoHcyase"/>
    <property type="match status" value="2"/>
</dbReference>
<feature type="binding site" evidence="6">
    <location>
        <position position="338"/>
    </location>
    <ligand>
        <name>NAD(+)</name>
        <dbReference type="ChEBI" id="CHEBI:57540"/>
    </ligand>
</feature>
<dbReference type="InterPro" id="IPR042172">
    <property type="entry name" value="Adenosylhomocyst_ase-like_sf"/>
</dbReference>
<evidence type="ECO:0000313" key="11">
    <source>
        <dbReference type="Proteomes" id="UP000824208"/>
    </source>
</evidence>
<comment type="cofactor">
    <cofactor evidence="6 7">
        <name>NAD(+)</name>
        <dbReference type="ChEBI" id="CHEBI:57540"/>
    </cofactor>
    <text evidence="6 7">Binds 1 NAD(+) per subunit.</text>
</comment>
<dbReference type="Pfam" id="PF00670">
    <property type="entry name" value="AdoHcyase_NAD"/>
    <property type="match status" value="1"/>
</dbReference>
<keyword evidence="4 6" id="KW-0520">NAD</keyword>
<dbReference type="PANTHER" id="PTHR23420:SF0">
    <property type="entry name" value="ADENOSYLHOMOCYSTEINASE"/>
    <property type="match status" value="1"/>
</dbReference>
<dbReference type="EC" id="3.13.2.1" evidence="5 7"/>
<dbReference type="InterPro" id="IPR036291">
    <property type="entry name" value="NAD(P)-bd_dom_sf"/>
</dbReference>
<feature type="domain" description="S-adenosyl-L-homocysteine hydrolase NAD binding" evidence="9">
    <location>
        <begin position="183"/>
        <end position="344"/>
    </location>
</feature>
<evidence type="ECO:0000256" key="5">
    <source>
        <dbReference type="NCBIfam" id="TIGR00936"/>
    </source>
</evidence>
<comment type="similarity">
    <text evidence="1 8">Belongs to the adenosylhomocysteinase family.</text>
</comment>
<dbReference type="FunFam" id="3.40.50.720:FF:000004">
    <property type="entry name" value="Adenosylhomocysteinase"/>
    <property type="match status" value="1"/>
</dbReference>
<comment type="catalytic activity">
    <reaction evidence="7">
        <text>S-adenosyl-L-homocysteine + H2O = L-homocysteine + adenosine</text>
        <dbReference type="Rhea" id="RHEA:21708"/>
        <dbReference type="ChEBI" id="CHEBI:15377"/>
        <dbReference type="ChEBI" id="CHEBI:16335"/>
        <dbReference type="ChEBI" id="CHEBI:57856"/>
        <dbReference type="ChEBI" id="CHEBI:58199"/>
        <dbReference type="EC" id="3.13.2.1"/>
    </reaction>
</comment>
<dbReference type="InterPro" id="IPR000043">
    <property type="entry name" value="Adenosylhomocysteinase-like"/>
</dbReference>
<comment type="caution">
    <text evidence="10">The sequence shown here is derived from an EMBL/GenBank/DDBJ whole genome shotgun (WGS) entry which is preliminary data.</text>
</comment>
<dbReference type="PROSITE" id="PS00739">
    <property type="entry name" value="ADOHCYASE_2"/>
    <property type="match status" value="1"/>
</dbReference>
<evidence type="ECO:0000256" key="6">
    <source>
        <dbReference type="PIRSR" id="PIRSR001109-2"/>
    </source>
</evidence>
<dbReference type="NCBIfam" id="NF004005">
    <property type="entry name" value="PRK05476.2-3"/>
    <property type="match status" value="1"/>
</dbReference>
<dbReference type="PANTHER" id="PTHR23420">
    <property type="entry name" value="ADENOSYLHOMOCYSTEINASE"/>
    <property type="match status" value="1"/>
</dbReference>
<reference evidence="10" key="2">
    <citation type="submission" date="2021-04" db="EMBL/GenBank/DDBJ databases">
        <authorList>
            <person name="Gilroy R."/>
        </authorList>
    </citation>
    <scope>NUCLEOTIDE SEQUENCE</scope>
    <source>
        <strain evidence="10">CHK189-11263</strain>
    </source>
</reference>
<dbReference type="NCBIfam" id="TIGR00936">
    <property type="entry name" value="ahcY"/>
    <property type="match status" value="1"/>
</dbReference>
<proteinExistence type="inferred from homology"/>
<dbReference type="SMART" id="SM00996">
    <property type="entry name" value="AdoHcyase"/>
    <property type="match status" value="1"/>
</dbReference>
<dbReference type="SUPFAM" id="SSF52283">
    <property type="entry name" value="Formate/glycerate dehydrogenase catalytic domain-like"/>
    <property type="match status" value="1"/>
</dbReference>
<dbReference type="Proteomes" id="UP000824208">
    <property type="component" value="Unassembled WGS sequence"/>
</dbReference>
<comment type="pathway">
    <text evidence="7">Amino-acid biosynthesis; L-homocysteine biosynthesis; L-homocysteine from S-adenosyl-L-homocysteine: step 1/1.</text>
</comment>
<dbReference type="GO" id="GO:0005829">
    <property type="term" value="C:cytosol"/>
    <property type="evidence" value="ECO:0007669"/>
    <property type="project" value="TreeGrafter"/>
</dbReference>
<dbReference type="SUPFAM" id="SSF51735">
    <property type="entry name" value="NAD(P)-binding Rossmann-fold domains"/>
    <property type="match status" value="1"/>
</dbReference>
<accession>A0A9D2MBD1</accession>
<dbReference type="InterPro" id="IPR015878">
    <property type="entry name" value="Ado_hCys_hydrolase_NAD-bd"/>
</dbReference>
<dbReference type="Gene3D" id="3.40.50.1480">
    <property type="entry name" value="Adenosylhomocysteinase-like"/>
    <property type="match status" value="1"/>
</dbReference>
<dbReference type="GO" id="GO:0033353">
    <property type="term" value="P:S-adenosylmethionine cycle"/>
    <property type="evidence" value="ECO:0007669"/>
    <property type="project" value="TreeGrafter"/>
</dbReference>
<dbReference type="PIRSF" id="PIRSF001109">
    <property type="entry name" value="Ad_hcy_hydrolase"/>
    <property type="match status" value="1"/>
</dbReference>
<evidence type="ECO:0000256" key="7">
    <source>
        <dbReference type="RuleBase" id="RU000548"/>
    </source>
</evidence>
<feature type="binding site" evidence="6">
    <location>
        <begin position="214"/>
        <end position="219"/>
    </location>
    <ligand>
        <name>NAD(+)</name>
        <dbReference type="ChEBI" id="CHEBI:57540"/>
    </ligand>
</feature>
<dbReference type="GO" id="GO:0004013">
    <property type="term" value="F:adenosylhomocysteinase activity"/>
    <property type="evidence" value="ECO:0007669"/>
    <property type="project" value="UniProtKB-UniRule"/>
</dbReference>
<dbReference type="InterPro" id="IPR020082">
    <property type="entry name" value="S-Ado-L-homoCys_hydrolase_CS"/>
</dbReference>
<dbReference type="PROSITE" id="PS00738">
    <property type="entry name" value="ADOHCYASE_1"/>
    <property type="match status" value="1"/>
</dbReference>
<protein>
    <recommendedName>
        <fullName evidence="5 7">Adenosylhomocysteinase</fullName>
        <ecNumber evidence="5 7">3.13.2.1</ecNumber>
    </recommendedName>
</protein>
<gene>
    <name evidence="10" type="ORF">H9714_04910</name>
</gene>
<dbReference type="EMBL" id="DWYC01000049">
    <property type="protein sequence ID" value="HJB56876.1"/>
    <property type="molecule type" value="Genomic_DNA"/>
</dbReference>
<feature type="binding site" evidence="6">
    <location>
        <position position="345"/>
    </location>
    <ligand>
        <name>NAD(+)</name>
        <dbReference type="ChEBI" id="CHEBI:57540"/>
    </ligand>
</feature>
<evidence type="ECO:0000313" key="10">
    <source>
        <dbReference type="EMBL" id="HJB56876.1"/>
    </source>
</evidence>
<organism evidence="10 11">
    <name type="scientific">Candidatus Flavonifractor intestinipullorum</name>
    <dbReference type="NCBI Taxonomy" id="2838587"/>
    <lineage>
        <taxon>Bacteria</taxon>
        <taxon>Bacillati</taxon>
        <taxon>Bacillota</taxon>
        <taxon>Clostridia</taxon>
        <taxon>Eubacteriales</taxon>
        <taxon>Oscillospiraceae</taxon>
        <taxon>Flavonifractor</taxon>
    </lineage>
</organism>
<name>A0A9D2MBD1_9FIRM</name>
<feature type="binding site" evidence="6">
    <location>
        <begin position="291"/>
        <end position="293"/>
    </location>
    <ligand>
        <name>NAD(+)</name>
        <dbReference type="ChEBI" id="CHEBI:57540"/>
    </ligand>
</feature>
<keyword evidence="3 7" id="KW-0378">Hydrolase</keyword>